<dbReference type="Pfam" id="PF03151">
    <property type="entry name" value="TPT"/>
    <property type="match status" value="1"/>
</dbReference>
<feature type="transmembrane region" description="Helical" evidence="5">
    <location>
        <begin position="76"/>
        <end position="98"/>
    </location>
</feature>
<reference evidence="9" key="1">
    <citation type="submission" date="2017-02" db="UniProtKB">
        <authorList>
            <consortium name="WormBaseParasite"/>
        </authorList>
    </citation>
    <scope>IDENTIFICATION</scope>
</reference>
<evidence type="ECO:0000313" key="7">
    <source>
        <dbReference type="EMBL" id="VDN08387.1"/>
    </source>
</evidence>
<sequence>MVRSVMSSSHNLHIGLIFVAWYFISSASSVLSKITLQNYPYPMTIALASLCCVDLCSTPLLRIWRVKQSIISKYHLTYYIIPISIGKVIAVVSAYISVGKVSVSYVQTIKATMPLFAVVSARIVLKERQSKRVYLSLIPIVIGVTIATVTEISFDLGGLLSALLSTGIYSVLNVFVKKVLEGTDIHPLYLLALNSRIAAILLFPIWCLHDGLILWHGAEMSINEKSPHEINFITYLLCSGLLSFLQNLCAFTLINHLSPLSYAVASAAKRTTVISASLFTLRNPVTLTNAFGMLLSIFGVLIYNQVRSLITFFNNFCEEFHTPRCDLPGTCNDLTIFVDSKTPVNGRFMSNGSHKPDLFKIERFHMASY</sequence>
<dbReference type="EMBL" id="UYYF01005260">
    <property type="protein sequence ID" value="VDN08387.1"/>
    <property type="molecule type" value="Genomic_DNA"/>
</dbReference>
<evidence type="ECO:0000256" key="5">
    <source>
        <dbReference type="SAM" id="Phobius"/>
    </source>
</evidence>
<proteinExistence type="predicted"/>
<feature type="transmembrane region" description="Helical" evidence="5">
    <location>
        <begin position="188"/>
        <end position="212"/>
    </location>
</feature>
<organism evidence="9">
    <name type="scientific">Thelazia callipaeda</name>
    <name type="common">Oriental eyeworm</name>
    <name type="synonym">Parasitic nematode</name>
    <dbReference type="NCBI Taxonomy" id="103827"/>
    <lineage>
        <taxon>Eukaryota</taxon>
        <taxon>Metazoa</taxon>
        <taxon>Ecdysozoa</taxon>
        <taxon>Nematoda</taxon>
        <taxon>Chromadorea</taxon>
        <taxon>Rhabditida</taxon>
        <taxon>Spirurina</taxon>
        <taxon>Spiruromorpha</taxon>
        <taxon>Thelazioidea</taxon>
        <taxon>Thelaziidae</taxon>
        <taxon>Thelazia</taxon>
    </lineage>
</organism>
<keyword evidence="8" id="KW-1185">Reference proteome</keyword>
<evidence type="ECO:0000313" key="9">
    <source>
        <dbReference type="WBParaSite" id="TCLT_0001069601-mRNA-1"/>
    </source>
</evidence>
<evidence type="ECO:0000256" key="2">
    <source>
        <dbReference type="ARBA" id="ARBA00022692"/>
    </source>
</evidence>
<dbReference type="GO" id="GO:0016020">
    <property type="term" value="C:membrane"/>
    <property type="evidence" value="ECO:0007669"/>
    <property type="project" value="UniProtKB-SubCell"/>
</dbReference>
<evidence type="ECO:0000313" key="8">
    <source>
        <dbReference type="Proteomes" id="UP000276776"/>
    </source>
</evidence>
<dbReference type="OMA" id="FWYTVSS"/>
<gene>
    <name evidence="7" type="ORF">TCLT_LOCUS10678</name>
</gene>
<evidence type="ECO:0000259" key="6">
    <source>
        <dbReference type="Pfam" id="PF03151"/>
    </source>
</evidence>
<dbReference type="InterPro" id="IPR004853">
    <property type="entry name" value="Sugar_P_trans_dom"/>
</dbReference>
<feature type="transmembrane region" description="Helical" evidence="5">
    <location>
        <begin position="104"/>
        <end position="125"/>
    </location>
</feature>
<feature type="transmembrane region" description="Helical" evidence="5">
    <location>
        <begin position="12"/>
        <end position="31"/>
    </location>
</feature>
<dbReference type="OrthoDB" id="6418713at2759"/>
<dbReference type="InterPro" id="IPR037185">
    <property type="entry name" value="EmrE-like"/>
</dbReference>
<evidence type="ECO:0000256" key="4">
    <source>
        <dbReference type="ARBA" id="ARBA00023136"/>
    </source>
</evidence>
<dbReference type="WBParaSite" id="TCLT_0001069601-mRNA-1">
    <property type="protein sequence ID" value="TCLT_0001069601-mRNA-1"/>
    <property type="gene ID" value="TCLT_0001069601"/>
</dbReference>
<feature type="transmembrane region" description="Helical" evidence="5">
    <location>
        <begin position="232"/>
        <end position="253"/>
    </location>
</feature>
<evidence type="ECO:0000256" key="3">
    <source>
        <dbReference type="ARBA" id="ARBA00022989"/>
    </source>
</evidence>
<dbReference type="PANTHER" id="PTHR11132">
    <property type="entry name" value="SOLUTE CARRIER FAMILY 35"/>
    <property type="match status" value="1"/>
</dbReference>
<dbReference type="Proteomes" id="UP000276776">
    <property type="component" value="Unassembled WGS sequence"/>
</dbReference>
<feature type="domain" description="Sugar phosphate transporter" evidence="6">
    <location>
        <begin position="13"/>
        <end position="304"/>
    </location>
</feature>
<dbReference type="SUPFAM" id="SSF103481">
    <property type="entry name" value="Multidrug resistance efflux transporter EmrE"/>
    <property type="match status" value="1"/>
</dbReference>
<protein>
    <submittedName>
        <fullName evidence="9">TPT domain-containing protein</fullName>
    </submittedName>
</protein>
<dbReference type="STRING" id="103827.A0A0N5DBX7"/>
<dbReference type="InterPro" id="IPR050186">
    <property type="entry name" value="TPT_transporter"/>
</dbReference>
<feature type="transmembrane region" description="Helical" evidence="5">
    <location>
        <begin position="132"/>
        <end position="150"/>
    </location>
</feature>
<feature type="transmembrane region" description="Helical" evidence="5">
    <location>
        <begin position="43"/>
        <end position="64"/>
    </location>
</feature>
<feature type="transmembrane region" description="Helical" evidence="5">
    <location>
        <begin position="285"/>
        <end position="303"/>
    </location>
</feature>
<keyword evidence="3 5" id="KW-1133">Transmembrane helix</keyword>
<name>A0A0N5DBX7_THECL</name>
<evidence type="ECO:0000256" key="1">
    <source>
        <dbReference type="ARBA" id="ARBA00004141"/>
    </source>
</evidence>
<reference evidence="7 8" key="2">
    <citation type="submission" date="2018-11" db="EMBL/GenBank/DDBJ databases">
        <authorList>
            <consortium name="Pathogen Informatics"/>
        </authorList>
    </citation>
    <scope>NUCLEOTIDE SEQUENCE [LARGE SCALE GENOMIC DNA]</scope>
</reference>
<accession>A0A0N5DBX7</accession>
<keyword evidence="4 5" id="KW-0472">Membrane</keyword>
<dbReference type="AlphaFoldDB" id="A0A0N5DBX7"/>
<comment type="subcellular location">
    <subcellularLocation>
        <location evidence="1">Membrane</location>
        <topology evidence="1">Multi-pass membrane protein</topology>
    </subcellularLocation>
</comment>
<keyword evidence="2 5" id="KW-0812">Transmembrane</keyword>